<keyword evidence="8" id="KW-1185">Reference proteome</keyword>
<keyword evidence="5" id="KW-0393">Immunoglobulin domain</keyword>
<organism evidence="8 9">
    <name type="scientific">Syphacia muris</name>
    <dbReference type="NCBI Taxonomy" id="451379"/>
    <lineage>
        <taxon>Eukaryota</taxon>
        <taxon>Metazoa</taxon>
        <taxon>Ecdysozoa</taxon>
        <taxon>Nematoda</taxon>
        <taxon>Chromadorea</taxon>
        <taxon>Rhabditida</taxon>
        <taxon>Spirurina</taxon>
        <taxon>Oxyuridomorpha</taxon>
        <taxon>Oxyuroidea</taxon>
        <taxon>Oxyuridae</taxon>
        <taxon>Syphacia</taxon>
    </lineage>
</organism>
<dbReference type="WBParaSite" id="SMUV_0000048001-mRNA-1">
    <property type="protein sequence ID" value="SMUV_0000048001-mRNA-1"/>
    <property type="gene ID" value="SMUV_0000048001"/>
</dbReference>
<dbReference type="Gene3D" id="2.60.40.10">
    <property type="entry name" value="Immunoglobulins"/>
    <property type="match status" value="1"/>
</dbReference>
<reference evidence="9" key="1">
    <citation type="submission" date="2017-02" db="UniProtKB">
        <authorList>
            <consortium name="WormBaseParasite"/>
        </authorList>
    </citation>
    <scope>IDENTIFICATION</scope>
</reference>
<proteinExistence type="predicted"/>
<protein>
    <submittedName>
        <fullName evidence="9">Ig-like domain-containing protein</fullName>
    </submittedName>
</protein>
<evidence type="ECO:0000256" key="6">
    <source>
        <dbReference type="SAM" id="Phobius"/>
    </source>
</evidence>
<dbReference type="GO" id="GO:0005886">
    <property type="term" value="C:plasma membrane"/>
    <property type="evidence" value="ECO:0007669"/>
    <property type="project" value="TreeGrafter"/>
</dbReference>
<name>A0A0N5A8S0_9BILA</name>
<dbReference type="PROSITE" id="PS50835">
    <property type="entry name" value="IG_LIKE"/>
    <property type="match status" value="2"/>
</dbReference>
<feature type="transmembrane region" description="Helical" evidence="6">
    <location>
        <begin position="540"/>
        <end position="564"/>
    </location>
</feature>
<accession>A0A0N5A8S0</accession>
<keyword evidence="2 6" id="KW-0472">Membrane</keyword>
<dbReference type="GO" id="GO:0098609">
    <property type="term" value="P:cell-cell adhesion"/>
    <property type="evidence" value="ECO:0007669"/>
    <property type="project" value="TreeGrafter"/>
</dbReference>
<dbReference type="InterPro" id="IPR007110">
    <property type="entry name" value="Ig-like_dom"/>
</dbReference>
<dbReference type="SUPFAM" id="SSF48726">
    <property type="entry name" value="Immunoglobulin"/>
    <property type="match status" value="1"/>
</dbReference>
<dbReference type="STRING" id="451379.A0A0N5A8S0"/>
<dbReference type="PANTHER" id="PTHR11640">
    <property type="entry name" value="NEPHRIN"/>
    <property type="match status" value="1"/>
</dbReference>
<keyword evidence="6" id="KW-0812">Transmembrane</keyword>
<keyword evidence="6" id="KW-1133">Transmembrane helix</keyword>
<dbReference type="PANTHER" id="PTHR11640:SF31">
    <property type="entry name" value="IRREGULAR CHIASM C-ROUGHEST PROTEIN-RELATED"/>
    <property type="match status" value="1"/>
</dbReference>
<dbReference type="AlphaFoldDB" id="A0A0N5A8S0"/>
<evidence type="ECO:0000256" key="3">
    <source>
        <dbReference type="ARBA" id="ARBA00023157"/>
    </source>
</evidence>
<feature type="domain" description="Ig-like" evidence="7">
    <location>
        <begin position="294"/>
        <end position="407"/>
    </location>
</feature>
<evidence type="ECO:0000256" key="4">
    <source>
        <dbReference type="ARBA" id="ARBA00023180"/>
    </source>
</evidence>
<dbReference type="InterPro" id="IPR013783">
    <property type="entry name" value="Ig-like_fold"/>
</dbReference>
<evidence type="ECO:0000256" key="1">
    <source>
        <dbReference type="ARBA" id="ARBA00004479"/>
    </source>
</evidence>
<evidence type="ECO:0000313" key="8">
    <source>
        <dbReference type="Proteomes" id="UP000046393"/>
    </source>
</evidence>
<keyword evidence="3" id="KW-1015">Disulfide bond</keyword>
<dbReference type="GO" id="GO:0005911">
    <property type="term" value="C:cell-cell junction"/>
    <property type="evidence" value="ECO:0007669"/>
    <property type="project" value="TreeGrafter"/>
</dbReference>
<dbReference type="Proteomes" id="UP000046393">
    <property type="component" value="Unplaced"/>
</dbReference>
<dbReference type="GO" id="GO:0050839">
    <property type="term" value="F:cell adhesion molecule binding"/>
    <property type="evidence" value="ECO:0007669"/>
    <property type="project" value="TreeGrafter"/>
</dbReference>
<keyword evidence="4" id="KW-0325">Glycoprotein</keyword>
<sequence length="607" mass="67597">MGKGIKKRARIRESALRNRVKICSYPEIYGSAMRVMCDTVCALVDVFDSCTSFRPRVKITDEPFPVANAQALNRISWTLIGTTSKDQVYCVSEEPASQLRFVCLNCADRNVTDLISVLSNAQDLTMNAGFPTVTLRNIPINPNWTGLVITCQASFSIGGIVDTNDSGQTTIEVRYLRNPRVVYQSGRGPVLINQAYRFYVECLRTSEGRCQSGPSKVIRCSVDAQPQAKVFKWLKNGVVTSGNGAEMTINADMIGRSIQCAANNGLYADSEMPTSQAVLIDVYTPARLVETNFPSLRSKEGLFTSDNRIAISKEFVMECIVEGTPRPEVFWRLQKNNGEIVYVDCIRPQYIVENSLRDQKTSQSISGERLKASCPIRIQNYSFTGQYWCAACSRVAEETHECNPSLDTVASVALTVQVEGAPMESDTPPSIDRQYDAKDAVVTVHYCVDPEPSLPRDIIFSVDEHEIQIEQNWQNFKFEGATTNNTVPNCYLARLRINPVREDDQSRNVVLKIQNKYGSKHIVVPLKALLGGEGIGSSSFPAWAVVLICFFCIVLLLTVFVMNVREAYVDDVPRPIYQASGQPAEVMRCESRTDSAYQLYLSKEAVV</sequence>
<evidence type="ECO:0000256" key="5">
    <source>
        <dbReference type="ARBA" id="ARBA00023319"/>
    </source>
</evidence>
<evidence type="ECO:0000313" key="9">
    <source>
        <dbReference type="WBParaSite" id="SMUV_0000048001-mRNA-1"/>
    </source>
</evidence>
<evidence type="ECO:0000259" key="7">
    <source>
        <dbReference type="PROSITE" id="PS50835"/>
    </source>
</evidence>
<dbReference type="InterPro" id="IPR051275">
    <property type="entry name" value="Cell_adhesion_signaling"/>
</dbReference>
<feature type="domain" description="Ig-like" evidence="7">
    <location>
        <begin position="179"/>
        <end position="279"/>
    </location>
</feature>
<evidence type="ECO:0000256" key="2">
    <source>
        <dbReference type="ARBA" id="ARBA00023136"/>
    </source>
</evidence>
<comment type="subcellular location">
    <subcellularLocation>
        <location evidence="1">Membrane</location>
        <topology evidence="1">Single-pass type I membrane protein</topology>
    </subcellularLocation>
</comment>
<dbReference type="InterPro" id="IPR036179">
    <property type="entry name" value="Ig-like_dom_sf"/>
</dbReference>